<protein>
    <submittedName>
        <fullName evidence="4">Phosphoserine phosphatase RsbP</fullName>
        <ecNumber evidence="4">3.1.3.3</ecNumber>
    </submittedName>
</protein>
<dbReference type="GO" id="GO:0016791">
    <property type="term" value="F:phosphatase activity"/>
    <property type="evidence" value="ECO:0007669"/>
    <property type="project" value="TreeGrafter"/>
</dbReference>
<keyword evidence="5" id="KW-1185">Reference proteome</keyword>
<feature type="domain" description="PPM-type phosphatase" evidence="3">
    <location>
        <begin position="349"/>
        <end position="566"/>
    </location>
</feature>
<dbReference type="KEGG" id="lcre:Pla8534_34610"/>
<dbReference type="InterPro" id="IPR000253">
    <property type="entry name" value="FHA_dom"/>
</dbReference>
<dbReference type="CDD" id="cd00060">
    <property type="entry name" value="FHA"/>
    <property type="match status" value="1"/>
</dbReference>
<keyword evidence="1 4" id="KW-0378">Hydrolase</keyword>
<dbReference type="Gene3D" id="3.30.450.40">
    <property type="match status" value="1"/>
</dbReference>
<evidence type="ECO:0000259" key="3">
    <source>
        <dbReference type="PROSITE" id="PS51746"/>
    </source>
</evidence>
<dbReference type="SUPFAM" id="SSF81606">
    <property type="entry name" value="PP2C-like"/>
    <property type="match status" value="1"/>
</dbReference>
<dbReference type="SUPFAM" id="SSF55781">
    <property type="entry name" value="GAF domain-like"/>
    <property type="match status" value="1"/>
</dbReference>
<dbReference type="InterPro" id="IPR029016">
    <property type="entry name" value="GAF-like_dom_sf"/>
</dbReference>
<dbReference type="EC" id="3.1.3.3" evidence="4"/>
<dbReference type="EMBL" id="CP036433">
    <property type="protein sequence ID" value="QDU95645.1"/>
    <property type="molecule type" value="Genomic_DNA"/>
</dbReference>
<dbReference type="SMART" id="SM00240">
    <property type="entry name" value="FHA"/>
    <property type="match status" value="1"/>
</dbReference>
<evidence type="ECO:0000259" key="2">
    <source>
        <dbReference type="PROSITE" id="PS50006"/>
    </source>
</evidence>
<dbReference type="PROSITE" id="PS51746">
    <property type="entry name" value="PPM_2"/>
    <property type="match status" value="1"/>
</dbReference>
<feature type="domain" description="FHA" evidence="2">
    <location>
        <begin position="23"/>
        <end position="72"/>
    </location>
</feature>
<dbReference type="RefSeq" id="WP_197443359.1">
    <property type="nucleotide sequence ID" value="NZ_CP036433.1"/>
</dbReference>
<organism evidence="4 5">
    <name type="scientific">Lignipirellula cremea</name>
    <dbReference type="NCBI Taxonomy" id="2528010"/>
    <lineage>
        <taxon>Bacteria</taxon>
        <taxon>Pseudomonadati</taxon>
        <taxon>Planctomycetota</taxon>
        <taxon>Planctomycetia</taxon>
        <taxon>Pirellulales</taxon>
        <taxon>Pirellulaceae</taxon>
        <taxon>Lignipirellula</taxon>
    </lineage>
</organism>
<dbReference type="AlphaFoldDB" id="A0A518DUY0"/>
<dbReference type="PANTHER" id="PTHR43156">
    <property type="entry name" value="STAGE II SPORULATION PROTEIN E-RELATED"/>
    <property type="match status" value="1"/>
</dbReference>
<dbReference type="InterPro" id="IPR003018">
    <property type="entry name" value="GAF"/>
</dbReference>
<evidence type="ECO:0000313" key="4">
    <source>
        <dbReference type="EMBL" id="QDU95645.1"/>
    </source>
</evidence>
<dbReference type="PANTHER" id="PTHR43156:SF2">
    <property type="entry name" value="STAGE II SPORULATION PROTEIN E"/>
    <property type="match status" value="1"/>
</dbReference>
<dbReference type="PROSITE" id="PS50006">
    <property type="entry name" value="FHA_DOMAIN"/>
    <property type="match status" value="1"/>
</dbReference>
<evidence type="ECO:0000256" key="1">
    <source>
        <dbReference type="ARBA" id="ARBA00022801"/>
    </source>
</evidence>
<accession>A0A518DUY0</accession>
<dbReference type="InterPro" id="IPR052016">
    <property type="entry name" value="Bact_Sigma-Reg"/>
</dbReference>
<dbReference type="Pfam" id="PF07228">
    <property type="entry name" value="SpoIIE"/>
    <property type="match status" value="1"/>
</dbReference>
<dbReference type="Pfam" id="PF13185">
    <property type="entry name" value="GAF_2"/>
    <property type="match status" value="1"/>
</dbReference>
<dbReference type="InterPro" id="IPR008984">
    <property type="entry name" value="SMAD_FHA_dom_sf"/>
</dbReference>
<dbReference type="Proteomes" id="UP000317648">
    <property type="component" value="Chromosome"/>
</dbReference>
<dbReference type="SUPFAM" id="SSF49879">
    <property type="entry name" value="SMAD/FHA domain"/>
    <property type="match status" value="1"/>
</dbReference>
<dbReference type="InterPro" id="IPR001932">
    <property type="entry name" value="PPM-type_phosphatase-like_dom"/>
</dbReference>
<name>A0A518DUY0_9BACT</name>
<proteinExistence type="predicted"/>
<dbReference type="Gene3D" id="3.60.40.10">
    <property type="entry name" value="PPM-type phosphatase domain"/>
    <property type="match status" value="1"/>
</dbReference>
<dbReference type="SMART" id="SM00065">
    <property type="entry name" value="GAF"/>
    <property type="match status" value="1"/>
</dbReference>
<reference evidence="4 5" key="1">
    <citation type="submission" date="2019-02" db="EMBL/GenBank/DDBJ databases">
        <title>Deep-cultivation of Planctomycetes and their phenomic and genomic characterization uncovers novel biology.</title>
        <authorList>
            <person name="Wiegand S."/>
            <person name="Jogler M."/>
            <person name="Boedeker C."/>
            <person name="Pinto D."/>
            <person name="Vollmers J."/>
            <person name="Rivas-Marin E."/>
            <person name="Kohn T."/>
            <person name="Peeters S.H."/>
            <person name="Heuer A."/>
            <person name="Rast P."/>
            <person name="Oberbeckmann S."/>
            <person name="Bunk B."/>
            <person name="Jeske O."/>
            <person name="Meyerdierks A."/>
            <person name="Storesund J.E."/>
            <person name="Kallscheuer N."/>
            <person name="Luecker S."/>
            <person name="Lage O.M."/>
            <person name="Pohl T."/>
            <person name="Merkel B.J."/>
            <person name="Hornburger P."/>
            <person name="Mueller R.-W."/>
            <person name="Bruemmer F."/>
            <person name="Labrenz M."/>
            <person name="Spormann A.M."/>
            <person name="Op den Camp H."/>
            <person name="Overmann J."/>
            <person name="Amann R."/>
            <person name="Jetten M.S.M."/>
            <person name="Mascher T."/>
            <person name="Medema M.H."/>
            <person name="Devos D.P."/>
            <person name="Kaster A.-K."/>
            <person name="Ovreas L."/>
            <person name="Rohde M."/>
            <person name="Galperin M.Y."/>
            <person name="Jogler C."/>
        </authorList>
    </citation>
    <scope>NUCLEOTIDE SEQUENCE [LARGE SCALE GENOMIC DNA]</scope>
    <source>
        <strain evidence="4 5">Pla85_3_4</strain>
    </source>
</reference>
<evidence type="ECO:0000313" key="5">
    <source>
        <dbReference type="Proteomes" id="UP000317648"/>
    </source>
</evidence>
<dbReference type="SMART" id="SM00331">
    <property type="entry name" value="PP2C_SIG"/>
    <property type="match status" value="1"/>
</dbReference>
<dbReference type="Gene3D" id="2.60.200.20">
    <property type="match status" value="1"/>
</dbReference>
<dbReference type="InterPro" id="IPR036457">
    <property type="entry name" value="PPM-type-like_dom_sf"/>
</dbReference>
<dbReference type="Pfam" id="PF00498">
    <property type="entry name" value="FHA"/>
    <property type="match status" value="1"/>
</dbReference>
<sequence length="570" mass="62317">MPTLVILSGMNVGASFVLSGREVLIGRDSTCDIPFASRTVSRQHCRLLCDSDVWYVEDLDSVNGTHVNGKAITKRTRLGDRDRIRIYDIVLGFGESTSDDQPTVSARSDGDTVRAKVEQVKLLKASETRSDEEPNIVAELDARSSADLRAAVNADVKLRAILDITHSVGSSLDLEYVLPRILEGVVKTFPQTDRAYILQEERAGGRLIAKAIHDLGDSSDTINPVGGEMASRVMAEGSAFLSSDAINDERLDQMSASIFEERIRSFICAPLLGPRKKPLGVIHVETHNPRAPFNQLDLDVLVSVALMAGQAVEYVEAHEAQREFDARKRDLRMAHDVQMHFLPSRAPNRCGYEFFQHYRAANDMGGDYYDYIELPDGRLAIVQGDVSGKGAAAALVMARLCSDVRYWLLTEPSPAQAMQRLNRQFCERDMADGFVTLVIAVLDPHQHRLTLVNSGHMNPLLRNGAGEVKELTLQQMGTPVGVDPAGTYTEETLDMQSGDAILLYTDGLSDSMNSHLACFGTPSIREVLAQGGTGAAALGTALLNAMERHAAGHLQNDDVCILCLQRSPTD</sequence>
<gene>
    <name evidence="4" type="primary">rsbP_2</name>
    <name evidence="4" type="ORF">Pla8534_34610</name>
</gene>